<evidence type="ECO:0000256" key="1">
    <source>
        <dbReference type="ARBA" id="ARBA00001974"/>
    </source>
</evidence>
<reference evidence="6" key="2">
    <citation type="journal article" date="2023" name="IMA Fungus">
        <title>Comparative genomic study of the Penicillium genus elucidates a diverse pangenome and 15 lateral gene transfer events.</title>
        <authorList>
            <person name="Petersen C."/>
            <person name="Sorensen T."/>
            <person name="Nielsen M.R."/>
            <person name="Sondergaard T.E."/>
            <person name="Sorensen J.L."/>
            <person name="Fitzpatrick D.A."/>
            <person name="Frisvad J.C."/>
            <person name="Nielsen K.L."/>
        </authorList>
    </citation>
    <scope>NUCLEOTIDE SEQUENCE</scope>
    <source>
        <strain evidence="6">IBT 29677</strain>
    </source>
</reference>
<dbReference type="Gene3D" id="3.50.50.60">
    <property type="entry name" value="FAD/NAD(P)-binding domain"/>
    <property type="match status" value="1"/>
</dbReference>
<sequence length="113" mass="11906">MTVSIPASCDILVIGSGNAGFSAALSAAQTNPAADIVLIDKCPSTWAGGNSYFTAGAFRTVHNGLPDLLPLVNNLDSPEKANRIDMPIYSEANFTHDLNRMTNGRTDPAQQIS</sequence>
<dbReference type="PANTHER" id="PTHR43400">
    <property type="entry name" value="FUMARATE REDUCTASE"/>
    <property type="match status" value="1"/>
</dbReference>
<evidence type="ECO:0000256" key="3">
    <source>
        <dbReference type="ARBA" id="ARBA00022827"/>
    </source>
</evidence>
<dbReference type="AlphaFoldDB" id="A0A9X0B4S9"/>
<accession>A0A9X0B4S9</accession>
<dbReference type="SUPFAM" id="SSF51905">
    <property type="entry name" value="FAD/NAD(P)-binding domain"/>
    <property type="match status" value="1"/>
</dbReference>
<name>A0A9X0B4S9_9EURO</name>
<evidence type="ECO:0000256" key="4">
    <source>
        <dbReference type="ARBA" id="ARBA00023002"/>
    </source>
</evidence>
<evidence type="ECO:0000256" key="2">
    <source>
        <dbReference type="ARBA" id="ARBA00022630"/>
    </source>
</evidence>
<keyword evidence="4" id="KW-0560">Oxidoreductase</keyword>
<comment type="caution">
    <text evidence="6">The sequence shown here is derived from an EMBL/GenBank/DDBJ whole genome shotgun (WGS) entry which is preliminary data.</text>
</comment>
<gene>
    <name evidence="6" type="ORF">N7509_010628</name>
</gene>
<dbReference type="Pfam" id="PF00890">
    <property type="entry name" value="FAD_binding_2"/>
    <property type="match status" value="1"/>
</dbReference>
<keyword evidence="3" id="KW-0274">FAD</keyword>
<reference evidence="6" key="1">
    <citation type="submission" date="2022-12" db="EMBL/GenBank/DDBJ databases">
        <authorList>
            <person name="Petersen C."/>
        </authorList>
    </citation>
    <scope>NUCLEOTIDE SEQUENCE</scope>
    <source>
        <strain evidence="6">IBT 29677</strain>
    </source>
</reference>
<dbReference type="InterPro" id="IPR050315">
    <property type="entry name" value="FAD-oxidoreductase_2"/>
</dbReference>
<evidence type="ECO:0000313" key="7">
    <source>
        <dbReference type="Proteomes" id="UP001147747"/>
    </source>
</evidence>
<dbReference type="EMBL" id="JAPZBU010000009">
    <property type="protein sequence ID" value="KAJ5388087.1"/>
    <property type="molecule type" value="Genomic_DNA"/>
</dbReference>
<keyword evidence="2" id="KW-0285">Flavoprotein</keyword>
<protein>
    <recommendedName>
        <fullName evidence="5">FAD-dependent oxidoreductase 2 FAD-binding domain-containing protein</fullName>
    </recommendedName>
</protein>
<dbReference type="InterPro" id="IPR036188">
    <property type="entry name" value="FAD/NAD-bd_sf"/>
</dbReference>
<proteinExistence type="predicted"/>
<evidence type="ECO:0000313" key="6">
    <source>
        <dbReference type="EMBL" id="KAJ5388087.1"/>
    </source>
</evidence>
<dbReference type="RefSeq" id="XP_056485885.1">
    <property type="nucleotide sequence ID" value="XM_056635265.1"/>
</dbReference>
<dbReference type="Proteomes" id="UP001147747">
    <property type="component" value="Unassembled WGS sequence"/>
</dbReference>
<evidence type="ECO:0000259" key="5">
    <source>
        <dbReference type="Pfam" id="PF00890"/>
    </source>
</evidence>
<keyword evidence="7" id="KW-1185">Reference proteome</keyword>
<dbReference type="GeneID" id="81374245"/>
<dbReference type="InterPro" id="IPR003953">
    <property type="entry name" value="FAD-dep_OxRdtase_2_FAD-bd"/>
</dbReference>
<feature type="domain" description="FAD-dependent oxidoreductase 2 FAD-binding" evidence="5">
    <location>
        <begin position="10"/>
        <end position="59"/>
    </location>
</feature>
<organism evidence="6 7">
    <name type="scientific">Penicillium cosmopolitanum</name>
    <dbReference type="NCBI Taxonomy" id="1131564"/>
    <lineage>
        <taxon>Eukaryota</taxon>
        <taxon>Fungi</taxon>
        <taxon>Dikarya</taxon>
        <taxon>Ascomycota</taxon>
        <taxon>Pezizomycotina</taxon>
        <taxon>Eurotiomycetes</taxon>
        <taxon>Eurotiomycetidae</taxon>
        <taxon>Eurotiales</taxon>
        <taxon>Aspergillaceae</taxon>
        <taxon>Penicillium</taxon>
    </lineage>
</organism>
<dbReference type="PANTHER" id="PTHR43400:SF7">
    <property type="entry name" value="FAD-DEPENDENT OXIDOREDUCTASE 2 FAD BINDING DOMAIN-CONTAINING PROTEIN"/>
    <property type="match status" value="1"/>
</dbReference>
<comment type="cofactor">
    <cofactor evidence="1">
        <name>FAD</name>
        <dbReference type="ChEBI" id="CHEBI:57692"/>
    </cofactor>
</comment>
<dbReference type="GO" id="GO:0016491">
    <property type="term" value="F:oxidoreductase activity"/>
    <property type="evidence" value="ECO:0007669"/>
    <property type="project" value="UniProtKB-KW"/>
</dbReference>
<dbReference type="OrthoDB" id="7777654at2759"/>